<name>A0ABT7VTX7_9GAMM</name>
<accession>A0ABT7VTX7</accession>
<evidence type="ECO:0000256" key="5">
    <source>
        <dbReference type="ARBA" id="ARBA00023136"/>
    </source>
</evidence>
<evidence type="ECO:0000313" key="7">
    <source>
        <dbReference type="EMBL" id="MDM8563040.1"/>
    </source>
</evidence>
<evidence type="ECO:0000256" key="1">
    <source>
        <dbReference type="ARBA" id="ARBA00004533"/>
    </source>
</evidence>
<keyword evidence="3" id="KW-0997">Cell inner membrane</keyword>
<evidence type="ECO:0000256" key="4">
    <source>
        <dbReference type="ARBA" id="ARBA00022679"/>
    </source>
</evidence>
<dbReference type="EMBL" id="JAUCGM010000416">
    <property type="protein sequence ID" value="MDM8563040.1"/>
    <property type="molecule type" value="Genomic_DNA"/>
</dbReference>
<evidence type="ECO:0000256" key="6">
    <source>
        <dbReference type="ARBA" id="ARBA00023315"/>
    </source>
</evidence>
<comment type="subcellular location">
    <subcellularLocation>
        <location evidence="1">Cell inner membrane</location>
    </subcellularLocation>
</comment>
<keyword evidence="5" id="KW-0472">Membrane</keyword>
<dbReference type="PIRSF" id="PIRSF026649">
    <property type="entry name" value="MsbB"/>
    <property type="match status" value="1"/>
</dbReference>
<dbReference type="PANTHER" id="PTHR30606:SF10">
    <property type="entry name" value="PHOSPHATIDYLINOSITOL MANNOSIDE ACYLTRANSFERASE"/>
    <property type="match status" value="1"/>
</dbReference>
<reference evidence="7" key="1">
    <citation type="submission" date="2023-06" db="EMBL/GenBank/DDBJ databases">
        <title>Uncultivated large filamentous bacteria from sulfidic sediments reveal new species and different genomic features in energy metabolism and defense.</title>
        <authorList>
            <person name="Fonseca A."/>
        </authorList>
    </citation>
    <scope>NUCLEOTIDE SEQUENCE</scope>
    <source>
        <strain evidence="7">HSG4</strain>
    </source>
</reference>
<dbReference type="InterPro" id="IPR004960">
    <property type="entry name" value="LipA_acyltrans"/>
</dbReference>
<evidence type="ECO:0000256" key="3">
    <source>
        <dbReference type="ARBA" id="ARBA00022519"/>
    </source>
</evidence>
<comment type="caution">
    <text evidence="7">The sequence shown here is derived from an EMBL/GenBank/DDBJ whole genome shotgun (WGS) entry which is preliminary data.</text>
</comment>
<protein>
    <submittedName>
        <fullName evidence="7">Lysophospholipid acyltransferase family protein</fullName>
    </submittedName>
</protein>
<keyword evidence="2" id="KW-1003">Cell membrane</keyword>
<dbReference type="GO" id="GO:0016746">
    <property type="term" value="F:acyltransferase activity"/>
    <property type="evidence" value="ECO:0007669"/>
    <property type="project" value="UniProtKB-KW"/>
</dbReference>
<keyword evidence="6 7" id="KW-0012">Acyltransferase</keyword>
<dbReference type="Proteomes" id="UP001171945">
    <property type="component" value="Unassembled WGS sequence"/>
</dbReference>
<proteinExistence type="predicted"/>
<dbReference type="CDD" id="cd07984">
    <property type="entry name" value="LPLAT_LABLAT-like"/>
    <property type="match status" value="1"/>
</dbReference>
<keyword evidence="4" id="KW-0808">Transferase</keyword>
<sequence length="294" mass="32463">MRVLLIKALLHFFALLPLSIIYSIATLLGQIVARWQTLRITQVTRTNIRFTFPNLSPAAQDILVKQSLIETCKAFSELGALWLWQTDSVLRLVQEVSGETVLQQALQGGKGVILLTPHLGAWELAGLYASSRYPLTALYRPPKLAGLHDLIHAARERAGGHFVPTDKTGVRALFKALHKGEVVGILPDQVPSEEGSGIFAPFFGISAYTMVLVSRLARKTGATVIFTYAERLPKRLGFHIHFLPAPEDIAADNLEIAVAALNQGVEQCVLGNPAQYQWSYKRFKRRPEGAALVY</sequence>
<gene>
    <name evidence="7" type="ORF">QUF54_06785</name>
</gene>
<dbReference type="Pfam" id="PF03279">
    <property type="entry name" value="Lip_A_acyltrans"/>
    <property type="match status" value="1"/>
</dbReference>
<keyword evidence="8" id="KW-1185">Reference proteome</keyword>
<evidence type="ECO:0000256" key="2">
    <source>
        <dbReference type="ARBA" id="ARBA00022475"/>
    </source>
</evidence>
<organism evidence="7 8">
    <name type="scientific">Candidatus Marithioploca araucensis</name>
    <dbReference type="NCBI Taxonomy" id="70273"/>
    <lineage>
        <taxon>Bacteria</taxon>
        <taxon>Pseudomonadati</taxon>
        <taxon>Pseudomonadota</taxon>
        <taxon>Gammaproteobacteria</taxon>
        <taxon>Thiotrichales</taxon>
        <taxon>Thiotrichaceae</taxon>
        <taxon>Candidatus Marithioploca</taxon>
    </lineage>
</organism>
<evidence type="ECO:0000313" key="8">
    <source>
        <dbReference type="Proteomes" id="UP001171945"/>
    </source>
</evidence>
<dbReference type="PANTHER" id="PTHR30606">
    <property type="entry name" value="LIPID A BIOSYNTHESIS LAUROYL ACYLTRANSFERASE"/>
    <property type="match status" value="1"/>
</dbReference>